<feature type="domain" description="Periplasmic binding protein" evidence="12">
    <location>
        <begin position="39"/>
        <end position="314"/>
    </location>
</feature>
<dbReference type="RefSeq" id="WP_013244656.1">
    <property type="nucleotide sequence ID" value="NC_019908.1"/>
</dbReference>
<evidence type="ECO:0000256" key="11">
    <source>
        <dbReference type="SAM" id="SignalP"/>
    </source>
</evidence>
<feature type="chain" id="PRO_5017250391" description="D-galactose/methyl-galactoside binding periplasmic protein MglB" evidence="11">
    <location>
        <begin position="22"/>
        <end position="350"/>
    </location>
</feature>
<evidence type="ECO:0000256" key="5">
    <source>
        <dbReference type="ARBA" id="ARBA00022723"/>
    </source>
</evidence>
<dbReference type="PROSITE" id="PS51257">
    <property type="entry name" value="PROKAR_LIPOPROTEIN"/>
    <property type="match status" value="1"/>
</dbReference>
<name>A0A3B6VWL9_BRAPL</name>
<evidence type="ECO:0000313" key="13">
    <source>
        <dbReference type="EMBL" id="AGA66549.1"/>
    </source>
</evidence>
<sequence>MKKISIISSMLIIATIFMVSCGGGTKDNAATSDANGPLIGVTIYRYDDNFMSFYRRNIESKIAGKANLIINDSQNNQAQQNDQVDVMINKDVKALAINLVDPQAAQTIIDKAKAKNIPVVFFNKQPSAQAMASYDKTWYVGTTPEESGDMQGKIVVDAWKADPTLDKNGDGVIQYVLIKGEPGHPDAEARTSHVTMYITNNGLKVEKLEAEQTAMWDTAKAKDIVDAWIQKHGDKIEFIFANNDAMALGALQSIQALGYNTGDKAKYIPIVGVDAIPDMLNEIKKGTILGSVLNDPVGQSQALVDLTLNVAAGKDPVEGTTWTLDEVKAVRVPYVPITADNVTIAEEAYK</sequence>
<dbReference type="EMBL" id="CP002873">
    <property type="protein sequence ID" value="AGA66549.1"/>
    <property type="molecule type" value="Genomic_DNA"/>
</dbReference>
<evidence type="ECO:0000256" key="9">
    <source>
        <dbReference type="ARBA" id="ARBA00034323"/>
    </source>
</evidence>
<keyword evidence="14" id="KW-1185">Reference proteome</keyword>
<evidence type="ECO:0000256" key="2">
    <source>
        <dbReference type="ARBA" id="ARBA00007639"/>
    </source>
</evidence>
<dbReference type="PANTHER" id="PTHR30036:SF2">
    <property type="entry name" value="D-GALACTOSE_METHYL-GALACTOSIDE BINDING PERIPLASMIC PROTEIN MGLB"/>
    <property type="match status" value="1"/>
</dbReference>
<dbReference type="Gene3D" id="3.40.50.2300">
    <property type="match status" value="2"/>
</dbReference>
<feature type="signal peptide" evidence="11">
    <location>
        <begin position="1"/>
        <end position="21"/>
    </location>
</feature>
<evidence type="ECO:0000256" key="8">
    <source>
        <dbReference type="ARBA" id="ARBA00022837"/>
    </source>
</evidence>
<dbReference type="Pfam" id="PF13407">
    <property type="entry name" value="Peripla_BP_4"/>
    <property type="match status" value="1"/>
</dbReference>
<protein>
    <recommendedName>
        <fullName evidence="10">D-galactose/methyl-galactoside binding periplasmic protein MglB</fullName>
    </recommendedName>
</protein>
<evidence type="ECO:0000256" key="10">
    <source>
        <dbReference type="ARBA" id="ARBA00034344"/>
    </source>
</evidence>
<dbReference type="InterPro" id="IPR050555">
    <property type="entry name" value="Bact_Solute-Bind_Prot2"/>
</dbReference>
<evidence type="ECO:0000256" key="6">
    <source>
        <dbReference type="ARBA" id="ARBA00022729"/>
    </source>
</evidence>
<evidence type="ECO:0000313" key="14">
    <source>
        <dbReference type="Proteomes" id="UP000010793"/>
    </source>
</evidence>
<comment type="similarity">
    <text evidence="2">Belongs to the bacterial solute-binding protein 2 family.</text>
</comment>
<keyword evidence="8" id="KW-0106">Calcium</keyword>
<dbReference type="Proteomes" id="UP000010793">
    <property type="component" value="Chromosome"/>
</dbReference>
<evidence type="ECO:0000259" key="12">
    <source>
        <dbReference type="Pfam" id="PF13407"/>
    </source>
</evidence>
<evidence type="ECO:0000256" key="3">
    <source>
        <dbReference type="ARBA" id="ARBA00022448"/>
    </source>
</evidence>
<dbReference type="GeneID" id="56440286"/>
<dbReference type="AlphaFoldDB" id="A0A3B6VWL9"/>
<keyword evidence="4" id="KW-0762">Sugar transport</keyword>
<keyword evidence="3" id="KW-0813">Transport</keyword>
<proteinExistence type="inferred from homology"/>
<dbReference type="CDD" id="cd01539">
    <property type="entry name" value="PBP1_GGBP"/>
    <property type="match status" value="1"/>
</dbReference>
<dbReference type="InterPro" id="IPR025997">
    <property type="entry name" value="SBP_2_dom"/>
</dbReference>
<evidence type="ECO:0000256" key="1">
    <source>
        <dbReference type="ARBA" id="ARBA00004196"/>
    </source>
</evidence>
<dbReference type="GO" id="GO:0046872">
    <property type="term" value="F:metal ion binding"/>
    <property type="evidence" value="ECO:0007669"/>
    <property type="project" value="UniProtKB-KW"/>
</dbReference>
<dbReference type="InterPro" id="IPR028082">
    <property type="entry name" value="Peripla_BP_I"/>
</dbReference>
<comment type="subunit">
    <text evidence="9">The ABC transporter complex is composed of one ATP-binding protein (MglA), two transmembrane proteins (MglC) and a solute-binding protein (MglB).</text>
</comment>
<accession>A0A3B6VWL9</accession>
<dbReference type="InterPro" id="IPR044085">
    <property type="entry name" value="MglB-like_PBP1"/>
</dbReference>
<keyword evidence="5" id="KW-0479">Metal-binding</keyword>
<evidence type="ECO:0000256" key="4">
    <source>
        <dbReference type="ARBA" id="ARBA00022597"/>
    </source>
</evidence>
<comment type="subcellular location">
    <subcellularLocation>
        <location evidence="1">Cell envelope</location>
    </subcellularLocation>
</comment>
<organism evidence="13 14">
    <name type="scientific">Brachyspira pilosicoli P43/6/78</name>
    <dbReference type="NCBI Taxonomy" id="1042417"/>
    <lineage>
        <taxon>Bacteria</taxon>
        <taxon>Pseudomonadati</taxon>
        <taxon>Spirochaetota</taxon>
        <taxon>Spirochaetia</taxon>
        <taxon>Brachyspirales</taxon>
        <taxon>Brachyspiraceae</taxon>
        <taxon>Brachyspira</taxon>
    </lineage>
</organism>
<dbReference type="SUPFAM" id="SSF53822">
    <property type="entry name" value="Periplasmic binding protein-like I"/>
    <property type="match status" value="1"/>
</dbReference>
<dbReference type="GO" id="GO:0030246">
    <property type="term" value="F:carbohydrate binding"/>
    <property type="evidence" value="ECO:0007669"/>
    <property type="project" value="InterPro"/>
</dbReference>
<reference evidence="13 14" key="1">
    <citation type="journal article" date="2013" name="Genome Announc.">
        <title>Complete Genome Sequence of the Porcine Strain Brachyspira pilosicoli P43/6/78(T.).</title>
        <authorList>
            <person name="Lin C."/>
            <person name="den Bakker H.C."/>
            <person name="Suzuki H."/>
            <person name="Lefebure T."/>
            <person name="Ponnala L."/>
            <person name="Sun Q."/>
            <person name="Stanhope M.J."/>
            <person name="Wiedmann M."/>
            <person name="Duhamel G.E."/>
        </authorList>
    </citation>
    <scope>NUCLEOTIDE SEQUENCE [LARGE SCALE GENOMIC DNA]</scope>
    <source>
        <strain evidence="13 14">P43/6/78</strain>
    </source>
</reference>
<gene>
    <name evidence="13" type="ORF">BPP43_06555</name>
</gene>
<keyword evidence="7" id="KW-0574">Periplasm</keyword>
<keyword evidence="6 11" id="KW-0732">Signal</keyword>
<dbReference type="KEGG" id="bpip:BPP43_06555"/>
<evidence type="ECO:0000256" key="7">
    <source>
        <dbReference type="ARBA" id="ARBA00022764"/>
    </source>
</evidence>
<dbReference type="GO" id="GO:0030288">
    <property type="term" value="C:outer membrane-bounded periplasmic space"/>
    <property type="evidence" value="ECO:0007669"/>
    <property type="project" value="TreeGrafter"/>
</dbReference>
<dbReference type="PANTHER" id="PTHR30036">
    <property type="entry name" value="D-XYLOSE-BINDING PERIPLASMIC PROTEIN"/>
    <property type="match status" value="1"/>
</dbReference>